<sequence>MPFYCIIASAARLPRAHRDPPQTGRNTLVYWFEDGVKSHTFFTCKKKRTESALFSQMCT</sequence>
<dbReference type="EMBL" id="BEXB01000030">
    <property type="protein sequence ID" value="GAY77643.1"/>
    <property type="molecule type" value="Genomic_DNA"/>
</dbReference>
<reference evidence="1 2" key="1">
    <citation type="submission" date="2017-11" db="EMBL/GenBank/DDBJ databases">
        <title>Draft Genome Sequence of Sporolactobacillus inulinus NBRC 111894 Isolated from Koso, a Japanese Sugar-Vegetable Fermented Beverage.</title>
        <authorList>
            <person name="Chiou T.Y."/>
            <person name="Oshima K."/>
            <person name="Suda W."/>
            <person name="Hattori M."/>
            <person name="Takahashi T."/>
        </authorList>
    </citation>
    <scope>NUCLEOTIDE SEQUENCE [LARGE SCALE GENOMIC DNA]</scope>
    <source>
        <strain evidence="1 2">NBRC111894</strain>
    </source>
</reference>
<comment type="caution">
    <text evidence="1">The sequence shown here is derived from an EMBL/GenBank/DDBJ whole genome shotgun (WGS) entry which is preliminary data.</text>
</comment>
<dbReference type="AlphaFoldDB" id="A0A4Y1ZF69"/>
<proteinExistence type="predicted"/>
<name>A0A4Y1ZF69_9BACL</name>
<accession>A0A4Y1ZF69</accession>
<protein>
    <submittedName>
        <fullName evidence="1">Uncharacterized protein</fullName>
    </submittedName>
</protein>
<gene>
    <name evidence="1" type="ORF">NBRC111894_3197</name>
</gene>
<organism evidence="1 2">
    <name type="scientific">Sporolactobacillus inulinus</name>
    <dbReference type="NCBI Taxonomy" id="2078"/>
    <lineage>
        <taxon>Bacteria</taxon>
        <taxon>Bacillati</taxon>
        <taxon>Bacillota</taxon>
        <taxon>Bacilli</taxon>
        <taxon>Bacillales</taxon>
        <taxon>Sporolactobacillaceae</taxon>
        <taxon>Sporolactobacillus</taxon>
    </lineage>
</organism>
<evidence type="ECO:0000313" key="2">
    <source>
        <dbReference type="Proteomes" id="UP000319716"/>
    </source>
</evidence>
<dbReference type="Proteomes" id="UP000319716">
    <property type="component" value="Unassembled WGS sequence"/>
</dbReference>
<evidence type="ECO:0000313" key="1">
    <source>
        <dbReference type="EMBL" id="GAY77643.1"/>
    </source>
</evidence>